<name>A0A2C6KR22_9APIC</name>
<protein>
    <submittedName>
        <fullName evidence="3">Uncharacterized protein</fullName>
    </submittedName>
</protein>
<evidence type="ECO:0000313" key="4">
    <source>
        <dbReference type="Proteomes" id="UP000221165"/>
    </source>
</evidence>
<feature type="region of interest" description="Disordered" evidence="2">
    <location>
        <begin position="305"/>
        <end position="366"/>
    </location>
</feature>
<dbReference type="EMBL" id="MIGC01003783">
    <property type="protein sequence ID" value="PHJ18915.1"/>
    <property type="molecule type" value="Genomic_DNA"/>
</dbReference>
<dbReference type="VEuPathDB" id="ToxoDB:CSUI_007257"/>
<dbReference type="Proteomes" id="UP000221165">
    <property type="component" value="Unassembled WGS sequence"/>
</dbReference>
<feature type="compositionally biased region" description="Low complexity" evidence="2">
    <location>
        <begin position="476"/>
        <end position="492"/>
    </location>
</feature>
<evidence type="ECO:0000313" key="3">
    <source>
        <dbReference type="EMBL" id="PHJ18915.1"/>
    </source>
</evidence>
<reference evidence="3 4" key="1">
    <citation type="journal article" date="2017" name="Int. J. Parasitol.">
        <title>The genome of the protozoan parasite Cystoisospora suis and a reverse vaccinology approach to identify vaccine candidates.</title>
        <authorList>
            <person name="Palmieri N."/>
            <person name="Shrestha A."/>
            <person name="Ruttkowski B."/>
            <person name="Beck T."/>
            <person name="Vogl C."/>
            <person name="Tomley F."/>
            <person name="Blake D.P."/>
            <person name="Joachim A."/>
        </authorList>
    </citation>
    <scope>NUCLEOTIDE SEQUENCE [LARGE SCALE GENOMIC DNA]</scope>
    <source>
        <strain evidence="3 4">Wien I</strain>
    </source>
</reference>
<evidence type="ECO:0000256" key="1">
    <source>
        <dbReference type="SAM" id="Coils"/>
    </source>
</evidence>
<comment type="caution">
    <text evidence="3">The sequence shown here is derived from an EMBL/GenBank/DDBJ whole genome shotgun (WGS) entry which is preliminary data.</text>
</comment>
<sequence length="501" mass="57197">MKKQRMEIRRRDYLQKVEQHRVLESLMKQSRANYFKQSPERRDRTRGEEEEGENGKTSLPPSSPLLTLQPSSSTSPPNVHTGIRNPQDKNLLLAAMPSRSSESFPDRPPFNPLRSDTNSSMGSTGNLHLPIGNSSSKSANLEGGVHTPQDTSSMLYPPFSSSPLVNANKVTLQKEDGMLLSKAHLTTPSSFLPSPSSAFASSSYDGGESKKNKTDMMAMILRKKKEKKEDERQKQQQEEEEIMKFDENAWREEDQDLQMPPESLVSSLIGFISCIEALRNLSWKRWKEFVEKYALLLTVWTPQSPSARMTEGCQEGKKEEKKEEEQEEGEKKKEEKQEREEVEEKKERDGEGGKGGEGQETEREKRAKRLIENERSRRENLMKAFLCERIEQNVHSTSLFESKMKQFKLLKKKKKNLLQREDMHLLLTYQETESVLRSAGLFLPGEVWKEWLDPVGEACVRIYDFFKLSAKAKEISSSPSSPSSSSTSTSFSRLTATDLLD</sequence>
<proteinExistence type="predicted"/>
<feature type="compositionally biased region" description="Polar residues" evidence="2">
    <location>
        <begin position="114"/>
        <end position="127"/>
    </location>
</feature>
<dbReference type="RefSeq" id="XP_067920619.1">
    <property type="nucleotide sequence ID" value="XM_068067405.1"/>
</dbReference>
<dbReference type="AlphaFoldDB" id="A0A2C6KR22"/>
<feature type="compositionally biased region" description="Low complexity" evidence="2">
    <location>
        <begin position="57"/>
        <end position="77"/>
    </location>
</feature>
<gene>
    <name evidence="3" type="ORF">CSUI_007257</name>
</gene>
<feature type="non-terminal residue" evidence="3">
    <location>
        <position position="501"/>
    </location>
</feature>
<evidence type="ECO:0000256" key="2">
    <source>
        <dbReference type="SAM" id="MobiDB-lite"/>
    </source>
</evidence>
<feature type="region of interest" description="Disordered" evidence="2">
    <location>
        <begin position="474"/>
        <end position="501"/>
    </location>
</feature>
<feature type="region of interest" description="Disordered" evidence="2">
    <location>
        <begin position="28"/>
        <end position="127"/>
    </location>
</feature>
<keyword evidence="4" id="KW-1185">Reference proteome</keyword>
<keyword evidence="1" id="KW-0175">Coiled coil</keyword>
<feature type="compositionally biased region" description="Basic and acidic residues" evidence="2">
    <location>
        <begin position="38"/>
        <end position="47"/>
    </location>
</feature>
<feature type="coiled-coil region" evidence="1">
    <location>
        <begin position="218"/>
        <end position="248"/>
    </location>
</feature>
<dbReference type="GeneID" id="94430616"/>
<feature type="compositionally biased region" description="Basic and acidic residues" evidence="2">
    <location>
        <begin position="314"/>
        <end position="354"/>
    </location>
</feature>
<organism evidence="3 4">
    <name type="scientific">Cystoisospora suis</name>
    <dbReference type="NCBI Taxonomy" id="483139"/>
    <lineage>
        <taxon>Eukaryota</taxon>
        <taxon>Sar</taxon>
        <taxon>Alveolata</taxon>
        <taxon>Apicomplexa</taxon>
        <taxon>Conoidasida</taxon>
        <taxon>Coccidia</taxon>
        <taxon>Eucoccidiorida</taxon>
        <taxon>Eimeriorina</taxon>
        <taxon>Sarcocystidae</taxon>
        <taxon>Cystoisospora</taxon>
    </lineage>
</organism>
<accession>A0A2C6KR22</accession>